<comment type="similarity">
    <text evidence="1 4">Belongs to the acyl-CoA dehydrogenase family.</text>
</comment>
<organism evidence="7">
    <name type="scientific">uncultured soil bacterium</name>
    <dbReference type="NCBI Taxonomy" id="164851"/>
    <lineage>
        <taxon>Bacteria</taxon>
        <taxon>environmental samples</taxon>
    </lineage>
</organism>
<feature type="domain" description="Acyl-CoA oxidase/dehydrogenase middle" evidence="6">
    <location>
        <begin position="129"/>
        <end position="221"/>
    </location>
</feature>
<dbReference type="GO" id="GO:0005886">
    <property type="term" value="C:plasma membrane"/>
    <property type="evidence" value="ECO:0007669"/>
    <property type="project" value="TreeGrafter"/>
</dbReference>
<comment type="cofactor">
    <cofactor evidence="4">
        <name>FAD</name>
        <dbReference type="ChEBI" id="CHEBI:57692"/>
    </cofactor>
</comment>
<dbReference type="Gene3D" id="1.20.140.10">
    <property type="entry name" value="Butyryl-CoA Dehydrogenase, subunit A, domain 3"/>
    <property type="match status" value="1"/>
</dbReference>
<evidence type="ECO:0000256" key="3">
    <source>
        <dbReference type="ARBA" id="ARBA00022827"/>
    </source>
</evidence>
<reference evidence="7" key="1">
    <citation type="journal article" date="2010" name="Biopolymers">
        <title>Cloning large natural product gene clusters from the environment: piecing environmental DNA gene clusters back together with TAR.</title>
        <authorList>
            <person name="Kim J.H."/>
            <person name="Feng Z."/>
            <person name="Bauer J.D."/>
            <person name="Kallifidas D."/>
            <person name="Calle P.Y."/>
            <person name="Brady S.F."/>
        </authorList>
    </citation>
    <scope>NUCLEOTIDE SEQUENCE</scope>
</reference>
<evidence type="ECO:0000259" key="6">
    <source>
        <dbReference type="Pfam" id="PF02770"/>
    </source>
</evidence>
<dbReference type="InterPro" id="IPR009075">
    <property type="entry name" value="AcylCo_DH/oxidase_C"/>
</dbReference>
<accession>E2D2K6</accession>
<dbReference type="PANTHER" id="PTHR43884:SF19">
    <property type="entry name" value="ACYL-COA DEHYDROGENASE FADE4-RELATED"/>
    <property type="match status" value="1"/>
</dbReference>
<evidence type="ECO:0000313" key="7">
    <source>
        <dbReference type="EMBL" id="ADK54870.1"/>
    </source>
</evidence>
<dbReference type="Gene3D" id="2.40.110.10">
    <property type="entry name" value="Butyryl-CoA Dehydrogenase, subunit A, domain 2"/>
    <property type="match status" value="1"/>
</dbReference>
<dbReference type="AlphaFoldDB" id="E2D2K6"/>
<keyword evidence="3 4" id="KW-0274">FAD</keyword>
<dbReference type="EMBL" id="GQ475283">
    <property type="protein sequence ID" value="ADK54870.1"/>
    <property type="molecule type" value="Genomic_DNA"/>
</dbReference>
<dbReference type="InterPro" id="IPR046373">
    <property type="entry name" value="Acyl-CoA_Oxase/DH_mid-dom_sf"/>
</dbReference>
<protein>
    <submittedName>
        <fullName evidence="7">Acyl-CoA dehydrogenase</fullName>
    </submittedName>
</protein>
<evidence type="ECO:0000259" key="5">
    <source>
        <dbReference type="Pfam" id="PF00441"/>
    </source>
</evidence>
<evidence type="ECO:0000256" key="4">
    <source>
        <dbReference type="RuleBase" id="RU362125"/>
    </source>
</evidence>
<dbReference type="Pfam" id="PF02770">
    <property type="entry name" value="Acyl-CoA_dh_M"/>
    <property type="match status" value="1"/>
</dbReference>
<proteinExistence type="inferred from homology"/>
<dbReference type="SUPFAM" id="SSF47203">
    <property type="entry name" value="Acyl-CoA dehydrogenase C-terminal domain-like"/>
    <property type="match status" value="1"/>
</dbReference>
<dbReference type="CDD" id="cd00567">
    <property type="entry name" value="ACAD"/>
    <property type="match status" value="1"/>
</dbReference>
<keyword evidence="4" id="KW-0560">Oxidoreductase</keyword>
<keyword evidence="2 4" id="KW-0285">Flavoprotein</keyword>
<sequence length="393" mass="42601">MKQWSGVMAWARHCVAIARDLRAPGLMLDADPDAITRCLHLPAVELNQAMFIPPEYTDRTYRVDGHPIPGGSCRSGVVVMDRLSYGDPGVLLAAPGPSLSGLAVNAVGDAEQRGRYFERFAKEPTWTFFALTEHGKGSAALELQTRLHQAGPEEYLLHGDKRYIGNGASAQIGVVFCRRAPGPFGIEAVLIDTAAPGFSGRRLPTVGLAGVRIGELAFRGVRVTPEMILGADRKPSRRGVFGVRETMLRYRPLLTAMAVGVADAVVDYVRAQRKQMSTHDRTRLDELAGRVYLARARVREVAAAVDAGQPDLPGTSSAKLTAVRLAEEATLLAVELLGATALLEHPWLAKTYRDVRAFEFMDGVGDIHRLLVFQGLLRRASVDWSGLSPGGSQ</sequence>
<dbReference type="InterPro" id="IPR006091">
    <property type="entry name" value="Acyl-CoA_Oxase/DH_mid-dom"/>
</dbReference>
<evidence type="ECO:0000256" key="1">
    <source>
        <dbReference type="ARBA" id="ARBA00009347"/>
    </source>
</evidence>
<dbReference type="PANTHER" id="PTHR43884">
    <property type="entry name" value="ACYL-COA DEHYDROGENASE"/>
    <property type="match status" value="1"/>
</dbReference>
<name>E2D2K6_9BACT</name>
<feature type="domain" description="Acyl-CoA dehydrogenase/oxidase C-terminal" evidence="5">
    <location>
        <begin position="243"/>
        <end position="376"/>
    </location>
</feature>
<dbReference type="InterPro" id="IPR009100">
    <property type="entry name" value="AcylCoA_DH/oxidase_NM_dom_sf"/>
</dbReference>
<evidence type="ECO:0000256" key="2">
    <source>
        <dbReference type="ARBA" id="ARBA00022630"/>
    </source>
</evidence>
<dbReference type="Pfam" id="PF00441">
    <property type="entry name" value="Acyl-CoA_dh_1"/>
    <property type="match status" value="1"/>
</dbReference>
<dbReference type="InterPro" id="IPR036250">
    <property type="entry name" value="AcylCo_DH-like_C"/>
</dbReference>
<dbReference type="GO" id="GO:0003995">
    <property type="term" value="F:acyl-CoA dehydrogenase activity"/>
    <property type="evidence" value="ECO:0007669"/>
    <property type="project" value="TreeGrafter"/>
</dbReference>
<dbReference type="SUPFAM" id="SSF56645">
    <property type="entry name" value="Acyl-CoA dehydrogenase NM domain-like"/>
    <property type="match status" value="1"/>
</dbReference>